<evidence type="ECO:0000313" key="1">
    <source>
        <dbReference type="EMBL" id="OCT83615.1"/>
    </source>
</evidence>
<feature type="non-terminal residue" evidence="1">
    <location>
        <position position="1"/>
    </location>
</feature>
<evidence type="ECO:0000313" key="2">
    <source>
        <dbReference type="Proteomes" id="UP000694892"/>
    </source>
</evidence>
<dbReference type="Proteomes" id="UP000694892">
    <property type="component" value="Chromosome 4L"/>
</dbReference>
<protein>
    <submittedName>
        <fullName evidence="1">Uncharacterized protein</fullName>
    </submittedName>
</protein>
<dbReference type="AlphaFoldDB" id="A0A974HMS7"/>
<dbReference type="EMBL" id="CM004472">
    <property type="protein sequence ID" value="OCT83615.1"/>
    <property type="molecule type" value="Genomic_DNA"/>
</dbReference>
<reference evidence="2" key="1">
    <citation type="journal article" date="2016" name="Nature">
        <title>Genome evolution in the allotetraploid frog Xenopus laevis.</title>
        <authorList>
            <person name="Session A.M."/>
            <person name="Uno Y."/>
            <person name="Kwon T."/>
            <person name="Chapman J.A."/>
            <person name="Toyoda A."/>
            <person name="Takahashi S."/>
            <person name="Fukui A."/>
            <person name="Hikosaka A."/>
            <person name="Suzuki A."/>
            <person name="Kondo M."/>
            <person name="van Heeringen S.J."/>
            <person name="Quigley I."/>
            <person name="Heinz S."/>
            <person name="Ogino H."/>
            <person name="Ochi H."/>
            <person name="Hellsten U."/>
            <person name="Lyons J.B."/>
            <person name="Simakov O."/>
            <person name="Putnam N."/>
            <person name="Stites J."/>
            <person name="Kuroki Y."/>
            <person name="Tanaka T."/>
            <person name="Michiue T."/>
            <person name="Watanabe M."/>
            <person name="Bogdanovic O."/>
            <person name="Lister R."/>
            <person name="Georgiou G."/>
            <person name="Paranjpe S.S."/>
            <person name="van Kruijsbergen I."/>
            <person name="Shu S."/>
            <person name="Carlson J."/>
            <person name="Kinoshita T."/>
            <person name="Ohta Y."/>
            <person name="Mawaribuchi S."/>
            <person name="Jenkins J."/>
            <person name="Grimwood J."/>
            <person name="Schmutz J."/>
            <person name="Mitros T."/>
            <person name="Mozaffari S.V."/>
            <person name="Suzuki Y."/>
            <person name="Haramoto Y."/>
            <person name="Yamamoto T.S."/>
            <person name="Takagi C."/>
            <person name="Heald R."/>
            <person name="Miller K."/>
            <person name="Haudenschild C."/>
            <person name="Kitzman J."/>
            <person name="Nakayama T."/>
            <person name="Izutsu Y."/>
            <person name="Robert J."/>
            <person name="Fortriede J."/>
            <person name="Burns K."/>
            <person name="Lotay V."/>
            <person name="Karimi K."/>
            <person name="Yasuoka Y."/>
            <person name="Dichmann D.S."/>
            <person name="Flajnik M.F."/>
            <person name="Houston D.W."/>
            <person name="Shendure J."/>
            <person name="DuPasquier L."/>
            <person name="Vize P.D."/>
            <person name="Zorn A.M."/>
            <person name="Ito M."/>
            <person name="Marcotte E.M."/>
            <person name="Wallingford J.B."/>
            <person name="Ito Y."/>
            <person name="Asashima M."/>
            <person name="Ueno N."/>
            <person name="Matsuda Y."/>
            <person name="Veenstra G.J."/>
            <person name="Fujiyama A."/>
            <person name="Harland R.M."/>
            <person name="Taira M."/>
            <person name="Rokhsar D.S."/>
        </authorList>
    </citation>
    <scope>NUCLEOTIDE SEQUENCE [LARGE SCALE GENOMIC DNA]</scope>
    <source>
        <strain evidence="2">J</strain>
    </source>
</reference>
<gene>
    <name evidence="1" type="ORF">XELAEV_18021757mg</name>
</gene>
<name>A0A974HMS7_XENLA</name>
<organism evidence="1 2">
    <name type="scientific">Xenopus laevis</name>
    <name type="common">African clawed frog</name>
    <dbReference type="NCBI Taxonomy" id="8355"/>
    <lineage>
        <taxon>Eukaryota</taxon>
        <taxon>Metazoa</taxon>
        <taxon>Chordata</taxon>
        <taxon>Craniata</taxon>
        <taxon>Vertebrata</taxon>
        <taxon>Euteleostomi</taxon>
        <taxon>Amphibia</taxon>
        <taxon>Batrachia</taxon>
        <taxon>Anura</taxon>
        <taxon>Pipoidea</taxon>
        <taxon>Pipidae</taxon>
        <taxon>Xenopodinae</taxon>
        <taxon>Xenopus</taxon>
        <taxon>Xenopus</taxon>
    </lineage>
</organism>
<accession>A0A974HMS7</accession>
<sequence length="176" mass="20103">IRTGIRAPSSERYHFASWTQIILTSPTVTPPPDQTRLVQCSISILYSRRWGRARVGLGRRDTRKKPGGPCQPRPVYRLVQFYPFTFHLAAVRRGRSFMAAVKPHRAPCDFPKLLDIPNPTVILGSSHGRRVKSPRCEISWGKANQGEHLTRHHYYSSETARLALRGSWFRKSVGEK</sequence>
<proteinExistence type="predicted"/>